<dbReference type="Gene3D" id="1.10.287.950">
    <property type="entry name" value="Methyl-accepting chemotaxis protein"/>
    <property type="match status" value="1"/>
</dbReference>
<gene>
    <name evidence="7" type="ORF">SAMN05192568_100297</name>
</gene>
<keyword evidence="4" id="KW-1133">Transmembrane helix</keyword>
<organism evidence="7 8">
    <name type="scientific">Methylobacterium pseudosasicola</name>
    <dbReference type="NCBI Taxonomy" id="582667"/>
    <lineage>
        <taxon>Bacteria</taxon>
        <taxon>Pseudomonadati</taxon>
        <taxon>Pseudomonadota</taxon>
        <taxon>Alphaproteobacteria</taxon>
        <taxon>Hyphomicrobiales</taxon>
        <taxon>Methylobacteriaceae</taxon>
        <taxon>Methylobacterium</taxon>
    </lineage>
</organism>
<dbReference type="GO" id="GO:0006935">
    <property type="term" value="P:chemotaxis"/>
    <property type="evidence" value="ECO:0007669"/>
    <property type="project" value="InterPro"/>
</dbReference>
<dbReference type="SMART" id="SM00304">
    <property type="entry name" value="HAMP"/>
    <property type="match status" value="1"/>
</dbReference>
<dbReference type="CDD" id="cd06225">
    <property type="entry name" value="HAMP"/>
    <property type="match status" value="1"/>
</dbReference>
<dbReference type="GO" id="GO:0004888">
    <property type="term" value="F:transmembrane signaling receptor activity"/>
    <property type="evidence" value="ECO:0007669"/>
    <property type="project" value="InterPro"/>
</dbReference>
<evidence type="ECO:0000313" key="8">
    <source>
        <dbReference type="Proteomes" id="UP000199048"/>
    </source>
</evidence>
<evidence type="ECO:0000259" key="5">
    <source>
        <dbReference type="PROSITE" id="PS50111"/>
    </source>
</evidence>
<feature type="domain" description="Methyl-accepting transducer" evidence="5">
    <location>
        <begin position="253"/>
        <end position="496"/>
    </location>
</feature>
<dbReference type="AlphaFoldDB" id="A0A1I4G0X9"/>
<feature type="domain" description="HAMP" evidence="6">
    <location>
        <begin position="166"/>
        <end position="219"/>
    </location>
</feature>
<dbReference type="Pfam" id="PF00015">
    <property type="entry name" value="MCPsignal"/>
    <property type="match status" value="1"/>
</dbReference>
<dbReference type="PRINTS" id="PR00260">
    <property type="entry name" value="CHEMTRNSDUCR"/>
</dbReference>
<dbReference type="InterPro" id="IPR004089">
    <property type="entry name" value="MCPsignal_dom"/>
</dbReference>
<dbReference type="InterPro" id="IPR024478">
    <property type="entry name" value="HlyB_4HB_MCP"/>
</dbReference>
<sequence length="516" mass="52268">MRVPATDALGWIGINIMRQRVNAARLITADTPEQRTLVEGQIAKRDALLAAQIARYEALPLSQGERDAYDAFKRHRATYAEQQREAVAKAGAGDIAGGQLIYNTAMSDSIAAIMADWEKLVGLNAAASQASGALIAETYAGANRNMLALGGLALLVALAAFGLVMRGVSKPLRVIAGATQRLAAGDAEVAIPGRDRRDEVGTLAGALVVFRETLIRTRALEAETAQARADAETQRRAATHAMADAFEQAVGSVVGGVSTAATELEATARALTGSAAASTDQSGTVSVAAHAAAANVTTVAAAAEQLGSAVQEIGRQVTGSADLARIAVAEALDTVALVQDLSAAAAKVGDVVALISGIAGQTNLLALNATIEAARAGEAGRGFAVVASEVKELAAQTARATEDITGQIGRIQASTGQAVAAIDGIGRRIREIDGVATSIAAAVEEQGAATQEIVRNVAEAAAGTGAVTGTIASLAQAAGETGAAATQVLEAASEMSRQSEHLTAEVGRFLATVRAA</sequence>
<evidence type="ECO:0000313" key="7">
    <source>
        <dbReference type="EMBL" id="SFL23180.1"/>
    </source>
</evidence>
<dbReference type="PANTHER" id="PTHR32089:SF112">
    <property type="entry name" value="LYSOZYME-LIKE PROTEIN-RELATED"/>
    <property type="match status" value="1"/>
</dbReference>
<dbReference type="EMBL" id="FOTK01000002">
    <property type="protein sequence ID" value="SFL23180.1"/>
    <property type="molecule type" value="Genomic_DNA"/>
</dbReference>
<dbReference type="GO" id="GO:0016020">
    <property type="term" value="C:membrane"/>
    <property type="evidence" value="ECO:0007669"/>
    <property type="project" value="InterPro"/>
</dbReference>
<name>A0A1I4G0X9_9HYPH</name>
<comment type="similarity">
    <text evidence="2">Belongs to the methyl-accepting chemotaxis (MCP) protein family.</text>
</comment>
<keyword evidence="8" id="KW-1185">Reference proteome</keyword>
<reference evidence="8" key="1">
    <citation type="submission" date="2016-10" db="EMBL/GenBank/DDBJ databases">
        <authorList>
            <person name="Varghese N."/>
            <person name="Submissions S."/>
        </authorList>
    </citation>
    <scope>NUCLEOTIDE SEQUENCE [LARGE SCALE GENOMIC DNA]</scope>
    <source>
        <strain evidence="8">BL36</strain>
    </source>
</reference>
<dbReference type="Proteomes" id="UP000199048">
    <property type="component" value="Unassembled WGS sequence"/>
</dbReference>
<dbReference type="PROSITE" id="PS50111">
    <property type="entry name" value="CHEMOTAXIS_TRANSDUC_2"/>
    <property type="match status" value="1"/>
</dbReference>
<keyword evidence="1 3" id="KW-0807">Transducer</keyword>
<dbReference type="Gene3D" id="6.10.340.10">
    <property type="match status" value="1"/>
</dbReference>
<dbReference type="InterPro" id="IPR003660">
    <property type="entry name" value="HAMP_dom"/>
</dbReference>
<accession>A0A1I4G0X9</accession>
<evidence type="ECO:0000256" key="2">
    <source>
        <dbReference type="ARBA" id="ARBA00029447"/>
    </source>
</evidence>
<dbReference type="InterPro" id="IPR004090">
    <property type="entry name" value="Chemotax_Me-accpt_rcpt"/>
</dbReference>
<dbReference type="SUPFAM" id="SSF58104">
    <property type="entry name" value="Methyl-accepting chemotaxis protein (MCP) signaling domain"/>
    <property type="match status" value="1"/>
</dbReference>
<dbReference type="PROSITE" id="PS50885">
    <property type="entry name" value="HAMP"/>
    <property type="match status" value="1"/>
</dbReference>
<proteinExistence type="inferred from homology"/>
<dbReference type="STRING" id="582667.SAMN05192568_100297"/>
<evidence type="ECO:0000256" key="3">
    <source>
        <dbReference type="PROSITE-ProRule" id="PRU00284"/>
    </source>
</evidence>
<keyword evidence="4" id="KW-0812">Transmembrane</keyword>
<dbReference type="Pfam" id="PF00672">
    <property type="entry name" value="HAMP"/>
    <property type="match status" value="1"/>
</dbReference>
<dbReference type="Pfam" id="PF12729">
    <property type="entry name" value="4HB_MCP_1"/>
    <property type="match status" value="1"/>
</dbReference>
<keyword evidence="4" id="KW-0472">Membrane</keyword>
<dbReference type="PANTHER" id="PTHR32089">
    <property type="entry name" value="METHYL-ACCEPTING CHEMOTAXIS PROTEIN MCPB"/>
    <property type="match status" value="1"/>
</dbReference>
<dbReference type="SMART" id="SM00283">
    <property type="entry name" value="MA"/>
    <property type="match status" value="1"/>
</dbReference>
<dbReference type="GO" id="GO:0007165">
    <property type="term" value="P:signal transduction"/>
    <property type="evidence" value="ECO:0007669"/>
    <property type="project" value="UniProtKB-KW"/>
</dbReference>
<evidence type="ECO:0000256" key="1">
    <source>
        <dbReference type="ARBA" id="ARBA00023224"/>
    </source>
</evidence>
<evidence type="ECO:0000256" key="4">
    <source>
        <dbReference type="SAM" id="Phobius"/>
    </source>
</evidence>
<protein>
    <submittedName>
        <fullName evidence="7">Methyl-accepting chemotaxis protein</fullName>
    </submittedName>
</protein>
<evidence type="ECO:0000259" key="6">
    <source>
        <dbReference type="PROSITE" id="PS50885"/>
    </source>
</evidence>
<feature type="transmembrane region" description="Helical" evidence="4">
    <location>
        <begin position="146"/>
        <end position="165"/>
    </location>
</feature>